<comment type="similarity">
    <text evidence="1">Belongs to the PspA/Vipp/IM30 family.</text>
</comment>
<dbReference type="PANTHER" id="PTHR31088:SF6">
    <property type="entry name" value="PHAGE SHOCK PROTEIN A"/>
    <property type="match status" value="1"/>
</dbReference>
<gene>
    <name evidence="4" type="ORF">Vbra_22490</name>
</gene>
<feature type="chain" id="PRO_5005187722" description="PspA/IM30 family protein" evidence="3">
    <location>
        <begin position="23"/>
        <end position="335"/>
    </location>
</feature>
<keyword evidence="2" id="KW-0175">Coiled coil</keyword>
<dbReference type="PhylomeDB" id="A0A0G4EQX4"/>
<evidence type="ECO:0000313" key="4">
    <source>
        <dbReference type="EMBL" id="CEL99851.1"/>
    </source>
</evidence>
<accession>A0A0G4EQX4</accession>
<proteinExistence type="inferred from homology"/>
<dbReference type="Pfam" id="PF04012">
    <property type="entry name" value="PspA_IM30"/>
    <property type="match status" value="1"/>
</dbReference>
<dbReference type="OMA" id="HKAQIAM"/>
<keyword evidence="5" id="KW-1185">Reference proteome</keyword>
<evidence type="ECO:0000256" key="2">
    <source>
        <dbReference type="SAM" id="Coils"/>
    </source>
</evidence>
<reference evidence="4 5" key="1">
    <citation type="submission" date="2014-11" db="EMBL/GenBank/DDBJ databases">
        <authorList>
            <person name="Zhu J."/>
            <person name="Qi W."/>
            <person name="Song R."/>
        </authorList>
    </citation>
    <scope>NUCLEOTIDE SEQUENCE [LARGE SCALE GENOMIC DNA]</scope>
</reference>
<dbReference type="PANTHER" id="PTHR31088">
    <property type="entry name" value="MEMBRANE-ASSOCIATED PROTEIN VIPP1, CHLOROPLASTIC"/>
    <property type="match status" value="1"/>
</dbReference>
<feature type="coiled-coil region" evidence="2">
    <location>
        <begin position="118"/>
        <end position="145"/>
    </location>
</feature>
<organism evidence="4 5">
    <name type="scientific">Vitrella brassicaformis (strain CCMP3155)</name>
    <dbReference type="NCBI Taxonomy" id="1169540"/>
    <lineage>
        <taxon>Eukaryota</taxon>
        <taxon>Sar</taxon>
        <taxon>Alveolata</taxon>
        <taxon>Colpodellida</taxon>
        <taxon>Vitrellaceae</taxon>
        <taxon>Vitrella</taxon>
    </lineage>
</organism>
<dbReference type="InterPro" id="IPR007157">
    <property type="entry name" value="PspA_VIPP1"/>
</dbReference>
<feature type="signal peptide" evidence="3">
    <location>
        <begin position="1"/>
        <end position="22"/>
    </location>
</feature>
<name>A0A0G4EQX4_VITBC</name>
<evidence type="ECO:0000313" key="5">
    <source>
        <dbReference type="Proteomes" id="UP000041254"/>
    </source>
</evidence>
<evidence type="ECO:0000256" key="3">
    <source>
        <dbReference type="SAM" id="SignalP"/>
    </source>
</evidence>
<evidence type="ECO:0008006" key="6">
    <source>
        <dbReference type="Google" id="ProtNLM"/>
    </source>
</evidence>
<protein>
    <recommendedName>
        <fullName evidence="6">PspA/IM30 family protein</fullName>
    </recommendedName>
</protein>
<dbReference type="InParanoid" id="A0A0G4EQX4"/>
<keyword evidence="3" id="KW-0732">Signal</keyword>
<dbReference type="Proteomes" id="UP000041254">
    <property type="component" value="Unassembled WGS sequence"/>
</dbReference>
<evidence type="ECO:0000256" key="1">
    <source>
        <dbReference type="ARBA" id="ARBA00043985"/>
    </source>
</evidence>
<dbReference type="EMBL" id="CDMY01000290">
    <property type="protein sequence ID" value="CEL99851.1"/>
    <property type="molecule type" value="Genomic_DNA"/>
</dbReference>
<dbReference type="OrthoDB" id="434485at2759"/>
<dbReference type="AlphaFoldDB" id="A0A0G4EQX4"/>
<dbReference type="VEuPathDB" id="CryptoDB:Vbra_22490"/>
<sequence>MMQLTTLVAVVALVIQTSTVGAAEVAFVAVHGPPLMRTRAQHRLAGPAVRRSQPMRQGPVMITSDNFIDRAFRLARSVIGGILLRIEDPEKLIEQAVTDMQSDLGRIKQSYAEVTSTQRRGERQREALLEQVQEWERRAQLAVSKGRDDMAREALQRRVVLTTKVQGLDEQLRIQKEALLQLRSSMRTLEGKILEARSKKEQLIARARTAKTAQQIQDMLGGLGAVPTSLQAFERMRERVEALEAKVEVSRQMSENAGSLEEQFLSLEFGGEVEEELLRLKQQQGIIDTTPQERQIPIQPLRFSSPETVERELIELKRAKPPAAEEERAPTRYTS</sequence>